<keyword evidence="1" id="KW-1133">Transmembrane helix</keyword>
<reference evidence="3" key="1">
    <citation type="journal article" date="2019" name="Int. J. Syst. Evol. Microbiol.">
        <title>The Global Catalogue of Microorganisms (GCM) 10K type strain sequencing project: providing services to taxonomists for standard genome sequencing and annotation.</title>
        <authorList>
            <consortium name="The Broad Institute Genomics Platform"/>
            <consortium name="The Broad Institute Genome Sequencing Center for Infectious Disease"/>
            <person name="Wu L."/>
            <person name="Ma J."/>
        </authorList>
    </citation>
    <scope>NUCLEOTIDE SEQUENCE [LARGE SCALE GENOMIC DNA]</scope>
    <source>
        <strain evidence="3">CGMCC 1.12769</strain>
    </source>
</reference>
<dbReference type="RefSeq" id="WP_188539753.1">
    <property type="nucleotide sequence ID" value="NZ_BMFT01000001.1"/>
</dbReference>
<organism evidence="2 3">
    <name type="scientific">Paenibacillus segetis</name>
    <dbReference type="NCBI Taxonomy" id="1325360"/>
    <lineage>
        <taxon>Bacteria</taxon>
        <taxon>Bacillati</taxon>
        <taxon>Bacillota</taxon>
        <taxon>Bacilli</taxon>
        <taxon>Bacillales</taxon>
        <taxon>Paenibacillaceae</taxon>
        <taxon>Paenibacillus</taxon>
    </lineage>
</organism>
<feature type="transmembrane region" description="Helical" evidence="1">
    <location>
        <begin position="7"/>
        <end position="30"/>
    </location>
</feature>
<keyword evidence="3" id="KW-1185">Reference proteome</keyword>
<dbReference type="Proteomes" id="UP000659344">
    <property type="component" value="Unassembled WGS sequence"/>
</dbReference>
<feature type="transmembrane region" description="Helical" evidence="1">
    <location>
        <begin position="42"/>
        <end position="63"/>
    </location>
</feature>
<comment type="caution">
    <text evidence="2">The sequence shown here is derived from an EMBL/GenBank/DDBJ whole genome shotgun (WGS) entry which is preliminary data.</text>
</comment>
<feature type="transmembrane region" description="Helical" evidence="1">
    <location>
        <begin position="110"/>
        <end position="127"/>
    </location>
</feature>
<accession>A0ABQ1YJK5</accession>
<evidence type="ECO:0000313" key="2">
    <source>
        <dbReference type="EMBL" id="GGH27010.1"/>
    </source>
</evidence>
<feature type="transmembrane region" description="Helical" evidence="1">
    <location>
        <begin position="75"/>
        <end position="94"/>
    </location>
</feature>
<keyword evidence="1" id="KW-0472">Membrane</keyword>
<protein>
    <submittedName>
        <fullName evidence="2">Uncharacterized protein</fullName>
    </submittedName>
</protein>
<dbReference type="EMBL" id="BMFT01000001">
    <property type="protein sequence ID" value="GGH27010.1"/>
    <property type="molecule type" value="Genomic_DNA"/>
</dbReference>
<keyword evidence="1" id="KW-0812">Transmembrane</keyword>
<proteinExistence type="predicted"/>
<evidence type="ECO:0000256" key="1">
    <source>
        <dbReference type="SAM" id="Phobius"/>
    </source>
</evidence>
<name>A0ABQ1YJK5_9BACL</name>
<sequence>MRSNRFIYHLVWIIGAFLLMYSSSLTLDYLNRKVAVTYDATYAIWGMILIAFVSGMYLGVINGLPRRFKVNKSQLIIFIPSFLVLIYMIVPYYIEIPYYRFYLELTKHNEHFFLGVISGMTFITGFFDKNANK</sequence>
<gene>
    <name evidence="2" type="ORF">GCM10008013_28190</name>
</gene>
<evidence type="ECO:0000313" key="3">
    <source>
        <dbReference type="Proteomes" id="UP000659344"/>
    </source>
</evidence>